<reference evidence="2 3" key="1">
    <citation type="submission" date="2020-08" db="EMBL/GenBank/DDBJ databases">
        <title>Bridging the membrane lipid divide: bacteria of the FCB group superphylum have the potential to synthesize archaeal ether lipids.</title>
        <authorList>
            <person name="Villanueva L."/>
            <person name="Von Meijenfeldt F.A.B."/>
            <person name="Westbye A.B."/>
            <person name="Yadav S."/>
            <person name="Hopmans E.C."/>
            <person name="Dutilh B.E."/>
            <person name="Sinninghe Damste J.S."/>
        </authorList>
    </citation>
    <scope>NUCLEOTIDE SEQUENCE [LARGE SCALE GENOMIC DNA]</scope>
    <source>
        <strain evidence="2">NIOZ-UU81</strain>
    </source>
</reference>
<feature type="transmembrane region" description="Helical" evidence="1">
    <location>
        <begin position="50"/>
        <end position="69"/>
    </location>
</feature>
<evidence type="ECO:0000256" key="1">
    <source>
        <dbReference type="SAM" id="Phobius"/>
    </source>
</evidence>
<gene>
    <name evidence="2" type="ORF">H8E79_04120</name>
</gene>
<keyword evidence="1" id="KW-0812">Transmembrane</keyword>
<evidence type="ECO:0000313" key="3">
    <source>
        <dbReference type="Proteomes" id="UP000599024"/>
    </source>
</evidence>
<dbReference type="AlphaFoldDB" id="A0A8J6N634"/>
<evidence type="ECO:0000313" key="2">
    <source>
        <dbReference type="EMBL" id="MBC8208338.1"/>
    </source>
</evidence>
<keyword evidence="1" id="KW-0472">Membrane</keyword>
<name>A0A8J6N634_9BACT</name>
<accession>A0A8J6N634</accession>
<dbReference type="Proteomes" id="UP000599024">
    <property type="component" value="Unassembled WGS sequence"/>
</dbReference>
<protein>
    <submittedName>
        <fullName evidence="2">Uncharacterized protein</fullName>
    </submittedName>
</protein>
<organism evidence="2 3">
    <name type="scientific">Candidatus Desulfatifera sulfidica</name>
    <dbReference type="NCBI Taxonomy" id="2841691"/>
    <lineage>
        <taxon>Bacteria</taxon>
        <taxon>Pseudomonadati</taxon>
        <taxon>Thermodesulfobacteriota</taxon>
        <taxon>Desulfobulbia</taxon>
        <taxon>Desulfobulbales</taxon>
        <taxon>Desulfobulbaceae</taxon>
        <taxon>Candidatus Desulfatifera</taxon>
    </lineage>
</organism>
<feature type="transmembrane region" description="Helical" evidence="1">
    <location>
        <begin position="12"/>
        <end position="30"/>
    </location>
</feature>
<sequence length="83" mass="9503">MIINLINYLRDRWQTVTYCGYGLIALILVWSLTVDTSHAHTWAEMKIPGFWGLFGLGSCTVIILIAKWFGGSGIQTREDYYDK</sequence>
<proteinExistence type="predicted"/>
<dbReference type="EMBL" id="JACNLK010000033">
    <property type="protein sequence ID" value="MBC8208338.1"/>
    <property type="molecule type" value="Genomic_DNA"/>
</dbReference>
<comment type="caution">
    <text evidence="2">The sequence shown here is derived from an EMBL/GenBank/DDBJ whole genome shotgun (WGS) entry which is preliminary data.</text>
</comment>
<keyword evidence="1" id="KW-1133">Transmembrane helix</keyword>